<proteinExistence type="predicted"/>
<sequence length="444" mass="49089">MKPLSEGLKIVSPENVEFSKRSPVRSGDASQEPEGNPEQLMELLGDMDNLKVEIQERIRRMEAVKQAKSVLLEDAVRTEALSKKLAQFGKVMSGAQLGFLAGLEEGLELGPPRIPPREERGDIDALSMARATVESIALPWPKPDDIEKGDDETVPSRADSVSDAAAGERAVHFVAPAELDGRFAELSARISGAENSWQSQRDEFEQIASAVQGRLESIQQSVAEFERQEQTDRQELQALQEVVRQAIEALEDRIAHAEESLRRSEHAEIEARKLLEESTAQLHQALESGRESTAKILAAEASSKSAMESAAQRVHEAELFWKQRDNSTLDSKKQLDQATFALTQAHAKEESATADLISARQELMTAYQFAAVAAQRRLDASEFFRKAAFWAVLGTAFSWIGMVWTAWFSVRGWLPVWAPAAATLIIVALAVSFSKRRKQEAQGD</sequence>
<dbReference type="RefSeq" id="WP_263337751.1">
    <property type="nucleotide sequence ID" value="NZ_JAGSYH010000004.1"/>
</dbReference>
<keyword evidence="3" id="KW-1133">Transmembrane helix</keyword>
<keyword evidence="1" id="KW-0175">Coiled coil</keyword>
<evidence type="ECO:0000256" key="2">
    <source>
        <dbReference type="SAM" id="MobiDB-lite"/>
    </source>
</evidence>
<accession>A0ABW1EC34</accession>
<name>A0ABW1EC34_9BACT</name>
<reference evidence="5" key="1">
    <citation type="journal article" date="2019" name="Int. J. Syst. Evol. Microbiol.">
        <title>The Global Catalogue of Microorganisms (GCM) 10K type strain sequencing project: providing services to taxonomists for standard genome sequencing and annotation.</title>
        <authorList>
            <consortium name="The Broad Institute Genomics Platform"/>
            <consortium name="The Broad Institute Genome Sequencing Center for Infectious Disease"/>
            <person name="Wu L."/>
            <person name="Ma J."/>
        </authorList>
    </citation>
    <scope>NUCLEOTIDE SEQUENCE [LARGE SCALE GENOMIC DNA]</scope>
    <source>
        <strain evidence="5">JCM 4087</strain>
    </source>
</reference>
<protein>
    <submittedName>
        <fullName evidence="4">Uncharacterized protein</fullName>
    </submittedName>
</protein>
<keyword evidence="5" id="KW-1185">Reference proteome</keyword>
<evidence type="ECO:0000313" key="4">
    <source>
        <dbReference type="EMBL" id="MFC5861919.1"/>
    </source>
</evidence>
<keyword evidence="3" id="KW-0472">Membrane</keyword>
<keyword evidence="3" id="KW-0812">Transmembrane</keyword>
<feature type="region of interest" description="Disordered" evidence="2">
    <location>
        <begin position="1"/>
        <end position="38"/>
    </location>
</feature>
<evidence type="ECO:0000256" key="1">
    <source>
        <dbReference type="SAM" id="Coils"/>
    </source>
</evidence>
<dbReference type="Proteomes" id="UP001596091">
    <property type="component" value="Unassembled WGS sequence"/>
</dbReference>
<gene>
    <name evidence="4" type="ORF">ACFPT7_06410</name>
</gene>
<evidence type="ECO:0000256" key="3">
    <source>
        <dbReference type="SAM" id="Phobius"/>
    </source>
</evidence>
<dbReference type="EMBL" id="JBHSPH010000002">
    <property type="protein sequence ID" value="MFC5861919.1"/>
    <property type="molecule type" value="Genomic_DNA"/>
</dbReference>
<feature type="coiled-coil region" evidence="1">
    <location>
        <begin position="208"/>
        <end position="277"/>
    </location>
</feature>
<comment type="caution">
    <text evidence="4">The sequence shown here is derived from an EMBL/GenBank/DDBJ whole genome shotgun (WGS) entry which is preliminary data.</text>
</comment>
<organism evidence="4 5">
    <name type="scientific">Acidicapsa dinghuensis</name>
    <dbReference type="NCBI Taxonomy" id="2218256"/>
    <lineage>
        <taxon>Bacteria</taxon>
        <taxon>Pseudomonadati</taxon>
        <taxon>Acidobacteriota</taxon>
        <taxon>Terriglobia</taxon>
        <taxon>Terriglobales</taxon>
        <taxon>Acidobacteriaceae</taxon>
        <taxon>Acidicapsa</taxon>
    </lineage>
</organism>
<feature type="transmembrane region" description="Helical" evidence="3">
    <location>
        <begin position="413"/>
        <end position="433"/>
    </location>
</feature>
<feature type="transmembrane region" description="Helical" evidence="3">
    <location>
        <begin position="387"/>
        <end position="407"/>
    </location>
</feature>
<evidence type="ECO:0000313" key="5">
    <source>
        <dbReference type="Proteomes" id="UP001596091"/>
    </source>
</evidence>